<comment type="caution">
    <text evidence="2">The sequence shown here is derived from an EMBL/GenBank/DDBJ whole genome shotgun (WGS) entry which is preliminary data.</text>
</comment>
<feature type="transmembrane region" description="Helical" evidence="1">
    <location>
        <begin position="485"/>
        <end position="506"/>
    </location>
</feature>
<sequence>MAICTLADLQARSQRSSSIPRHYHRIAEAERRDERFSVADAAQLKLRLQALDKVMSAMQPEHSHALDMNKITEANRSQSSCGTVYVAGSEEVYLVVKPVSRADLIPNVCAEACKTMLRGTPYVNRYDVSDFTKGVDPTFSEIKRLLPDIDLKAFPFLRLPAELRLHVYSYVLPHEPRITLPPQHRDITRPRLNVMRINKQVHGEVRKYFYERVTLSIRVVFDSDLLTLYTCRDTMSPVNHTLADINSGTLAFIKQLSIQMSDWQRPPRMRESFPMALPSMEHLFRKLVGLEKLVITFDIPNRPPISASQEQTHSEMEERCAEDMKRWLIDHIPASGLLPLSWIAASGSLSSFPMTPIIVTTSAGAPGHSTKPLTMVTPELGPTASPSLTANMAESHKRSASAPAVIPNINNSDNKDPATTAPAFLGRATTRVVEYLHPAPLRQEYRDIATALARSRYAYHFIFLGLLFALAEYEQPGWFPRPEELSAAVVGFLCAGFLIFPVFALLEYFETHTWPWQDEGFSQARLL</sequence>
<name>A0A364N720_STELY</name>
<reference evidence="3" key="1">
    <citation type="submission" date="2018-05" db="EMBL/GenBank/DDBJ databases">
        <title>Draft genome sequence of Stemphylium lycopersici strain CIDEFI 213.</title>
        <authorList>
            <person name="Medina R."/>
            <person name="Franco M.E.E."/>
            <person name="Lucentini C.G."/>
            <person name="Saparrat M.C.N."/>
            <person name="Balatti P.A."/>
        </authorList>
    </citation>
    <scope>NUCLEOTIDE SEQUENCE [LARGE SCALE GENOMIC DNA]</scope>
    <source>
        <strain evidence="3">CIDEFI 213</strain>
    </source>
</reference>
<keyword evidence="3" id="KW-1185">Reference proteome</keyword>
<keyword evidence="1" id="KW-1133">Transmembrane helix</keyword>
<keyword evidence="1" id="KW-0472">Membrane</keyword>
<gene>
    <name evidence="2" type="ORF">DDE83_003585</name>
</gene>
<dbReference type="InterPro" id="IPR038883">
    <property type="entry name" value="AN11006-like"/>
</dbReference>
<dbReference type="Proteomes" id="UP000249619">
    <property type="component" value="Unassembled WGS sequence"/>
</dbReference>
<dbReference type="EMBL" id="QGDH01000041">
    <property type="protein sequence ID" value="RAR13060.1"/>
    <property type="molecule type" value="Genomic_DNA"/>
</dbReference>
<evidence type="ECO:0000313" key="2">
    <source>
        <dbReference type="EMBL" id="RAR13060.1"/>
    </source>
</evidence>
<accession>A0A364N720</accession>
<evidence type="ECO:0000256" key="1">
    <source>
        <dbReference type="SAM" id="Phobius"/>
    </source>
</evidence>
<dbReference type="PANTHER" id="PTHR42085:SF1">
    <property type="entry name" value="F-BOX DOMAIN-CONTAINING PROTEIN"/>
    <property type="match status" value="1"/>
</dbReference>
<protein>
    <submittedName>
        <fullName evidence="2">Duf1115-like protein</fullName>
    </submittedName>
</protein>
<dbReference type="AlphaFoldDB" id="A0A364N720"/>
<keyword evidence="1" id="KW-0812">Transmembrane</keyword>
<dbReference type="PANTHER" id="PTHR42085">
    <property type="entry name" value="F-BOX DOMAIN-CONTAINING PROTEIN"/>
    <property type="match status" value="1"/>
</dbReference>
<proteinExistence type="predicted"/>
<organism evidence="2 3">
    <name type="scientific">Stemphylium lycopersici</name>
    <name type="common">Tomato gray leaf spot disease fungus</name>
    <name type="synonym">Thyrospora lycopersici</name>
    <dbReference type="NCBI Taxonomy" id="183478"/>
    <lineage>
        <taxon>Eukaryota</taxon>
        <taxon>Fungi</taxon>
        <taxon>Dikarya</taxon>
        <taxon>Ascomycota</taxon>
        <taxon>Pezizomycotina</taxon>
        <taxon>Dothideomycetes</taxon>
        <taxon>Pleosporomycetidae</taxon>
        <taxon>Pleosporales</taxon>
        <taxon>Pleosporineae</taxon>
        <taxon>Pleosporaceae</taxon>
        <taxon>Stemphylium</taxon>
    </lineage>
</organism>
<evidence type="ECO:0000313" key="3">
    <source>
        <dbReference type="Proteomes" id="UP000249619"/>
    </source>
</evidence>
<dbReference type="OrthoDB" id="5372935at2759"/>